<name>A0A5N6VDI4_9EURO</name>
<proteinExistence type="predicted"/>
<dbReference type="EMBL" id="ML738461">
    <property type="protein sequence ID" value="KAE8306378.1"/>
    <property type="molecule type" value="Genomic_DNA"/>
</dbReference>
<protein>
    <submittedName>
        <fullName evidence="2">Uncharacterized protein</fullName>
    </submittedName>
</protein>
<keyword evidence="3" id="KW-1185">Reference proteome</keyword>
<feature type="region of interest" description="Disordered" evidence="1">
    <location>
        <begin position="24"/>
        <end position="48"/>
    </location>
</feature>
<sequence length="90" mass="10046">MRRQTRRDTRLIDGRSLSGGLPPVITWSPLVNPHEQPRSVDDDKDMLSKSQENNTTIGLLFQKASTEVHPTNGHYNDGRGGCLKDLGHKP</sequence>
<evidence type="ECO:0000256" key="1">
    <source>
        <dbReference type="SAM" id="MobiDB-lite"/>
    </source>
</evidence>
<organism evidence="2 3">
    <name type="scientific">Aspergillus transmontanensis</name>
    <dbReference type="NCBI Taxonomy" id="1034304"/>
    <lineage>
        <taxon>Eukaryota</taxon>
        <taxon>Fungi</taxon>
        <taxon>Dikarya</taxon>
        <taxon>Ascomycota</taxon>
        <taxon>Pezizomycotina</taxon>
        <taxon>Eurotiomycetes</taxon>
        <taxon>Eurotiomycetidae</taxon>
        <taxon>Eurotiales</taxon>
        <taxon>Aspergillaceae</taxon>
        <taxon>Aspergillus</taxon>
        <taxon>Aspergillus subgen. Circumdati</taxon>
    </lineage>
</organism>
<dbReference type="Proteomes" id="UP000325433">
    <property type="component" value="Unassembled WGS sequence"/>
</dbReference>
<evidence type="ECO:0000313" key="2">
    <source>
        <dbReference type="EMBL" id="KAE8306378.1"/>
    </source>
</evidence>
<feature type="region of interest" description="Disordered" evidence="1">
    <location>
        <begin position="68"/>
        <end position="90"/>
    </location>
</feature>
<feature type="compositionally biased region" description="Basic and acidic residues" evidence="1">
    <location>
        <begin position="35"/>
        <end position="47"/>
    </location>
</feature>
<gene>
    <name evidence="2" type="ORF">BDV41DRAFT_558834</name>
</gene>
<accession>A0A5N6VDI4</accession>
<dbReference type="AlphaFoldDB" id="A0A5N6VDI4"/>
<evidence type="ECO:0000313" key="3">
    <source>
        <dbReference type="Proteomes" id="UP000325433"/>
    </source>
</evidence>
<reference evidence="3" key="1">
    <citation type="submission" date="2019-04" db="EMBL/GenBank/DDBJ databases">
        <title>Friends and foes A comparative genomics studyof 23 Aspergillus species from section Flavi.</title>
        <authorList>
            <consortium name="DOE Joint Genome Institute"/>
            <person name="Kjaerbolling I."/>
            <person name="Vesth T."/>
            <person name="Frisvad J.C."/>
            <person name="Nybo J.L."/>
            <person name="Theobald S."/>
            <person name="Kildgaard S."/>
            <person name="Isbrandt T."/>
            <person name="Kuo A."/>
            <person name="Sato A."/>
            <person name="Lyhne E.K."/>
            <person name="Kogle M.E."/>
            <person name="Wiebenga A."/>
            <person name="Kun R.S."/>
            <person name="Lubbers R.J."/>
            <person name="Makela M.R."/>
            <person name="Barry K."/>
            <person name="Chovatia M."/>
            <person name="Clum A."/>
            <person name="Daum C."/>
            <person name="Haridas S."/>
            <person name="He G."/>
            <person name="LaButti K."/>
            <person name="Lipzen A."/>
            <person name="Mondo S."/>
            <person name="Riley R."/>
            <person name="Salamov A."/>
            <person name="Simmons B.A."/>
            <person name="Magnuson J.K."/>
            <person name="Henrissat B."/>
            <person name="Mortensen U.H."/>
            <person name="Larsen T.O."/>
            <person name="Devries R.P."/>
            <person name="Grigoriev I.V."/>
            <person name="Machida M."/>
            <person name="Baker S.E."/>
            <person name="Andersen M.R."/>
        </authorList>
    </citation>
    <scope>NUCLEOTIDE SEQUENCE [LARGE SCALE GENOMIC DNA]</scope>
    <source>
        <strain evidence="3">CBS 130015</strain>
    </source>
</reference>